<dbReference type="Gene3D" id="3.40.50.300">
    <property type="entry name" value="P-loop containing nucleotide triphosphate hydrolases"/>
    <property type="match status" value="1"/>
</dbReference>
<evidence type="ECO:0000313" key="3">
    <source>
        <dbReference type="Proteomes" id="UP000315400"/>
    </source>
</evidence>
<keyword evidence="2" id="KW-0378">Hydrolase</keyword>
<accession>A0A540VSE4</accession>
<keyword evidence="2" id="KW-0255">Endonuclease</keyword>
<sequence>MTETKLQSAQALREACENAEKRLKAEPGGSQWVADIAKFIDWFQNASDEERTSEEFQRKLWDENPVSAIGQGSIDISTVIDDPEFRRWSAHALSVTFEQDAISRRKHIEVAVKRLRSEFQSRLPRIPQLKMFRALAIAFPHDFSTVADGRRVKAIYREIFGGRAKRPVPCHFAIMDRLTEVLGAPSGNSSDLAVRMAIPWGLYEQFVLSPDEEATEEIVSPGGDTRLIPMPAARRRRGLTVIANGLQTILGALDFIEDGVGKDELIAHLRTLLPNYKDSSLNVTIGVLTSELGLVKRDNDLLVLTDRGQALLETQDPSELADWLLTRVLGLDMALVTLRDEGPQAKSALLATIKRCNPGLTTNFAPSAMLSWLKSFGVVEDSEGLLVLTDVGQQWAERIHWNPPVLEKEPALGDSPIEPVPDVPSSASIKLPEIEGIISAIQSKGHFDAHILSDLHAGLWSDDQRHFAVLTGLSGTGKTLLAREYGAALRPDGGGVYHLSVQPGWYDAGAVLGYVNPLRPDAYVRTGFLEFLMKAVDRPELPFIAILDEMNLSHPEQYLAPILSSMESAGGTIDLHQEGDDFDGVPRKLAYPRNLVLMGTVNMDETTHGLSDKLLDRAFTVEFWDVDVDAFPGWRKTDLNSMTLDRTHTVLKELYAALRPARLHFGWRTISDVLGFMRASRTTDDETAVVSSLDSVIYAKVLPKMRGDDSQRFRAAIDETKDVLARHGLHRSSERVEELREDLFATGTARFWR</sequence>
<dbReference type="InterPro" id="IPR027417">
    <property type="entry name" value="P-loop_NTPase"/>
</dbReference>
<feature type="domain" description="AAA+ ATPase" evidence="1">
    <location>
        <begin position="464"/>
        <end position="629"/>
    </location>
</feature>
<dbReference type="EMBL" id="VIFK01000045">
    <property type="protein sequence ID" value="TQE99681.1"/>
    <property type="molecule type" value="Genomic_DNA"/>
</dbReference>
<proteinExistence type="predicted"/>
<keyword evidence="2" id="KW-0540">Nuclease</keyword>
<dbReference type="GO" id="GO:0004519">
    <property type="term" value="F:endonuclease activity"/>
    <property type="evidence" value="ECO:0007669"/>
    <property type="project" value="UniProtKB-KW"/>
</dbReference>
<name>A0A540VSE4_9GAMM</name>
<organism evidence="2 3">
    <name type="scientific">Spiribacter salinus</name>
    <dbReference type="NCBI Taxonomy" id="1335746"/>
    <lineage>
        <taxon>Bacteria</taxon>
        <taxon>Pseudomonadati</taxon>
        <taxon>Pseudomonadota</taxon>
        <taxon>Gammaproteobacteria</taxon>
        <taxon>Chromatiales</taxon>
        <taxon>Ectothiorhodospiraceae</taxon>
        <taxon>Spiribacter</taxon>
    </lineage>
</organism>
<dbReference type="InterPro" id="IPR003593">
    <property type="entry name" value="AAA+_ATPase"/>
</dbReference>
<dbReference type="SUPFAM" id="SSF52540">
    <property type="entry name" value="P-loop containing nucleoside triphosphate hydrolases"/>
    <property type="match status" value="1"/>
</dbReference>
<reference evidence="2 3" key="1">
    <citation type="submission" date="2019-06" db="EMBL/GenBank/DDBJ databases">
        <title>Metagenome assembled Genome of Spiribacter salinus SL48-SHIP from the microbial mat of Salt Lake 48 (Novosibirsk region, Russia).</title>
        <authorList>
            <person name="Shipova A."/>
            <person name="Rozanov A.S."/>
            <person name="Bryanskaya A.V."/>
            <person name="Peltek S.E."/>
        </authorList>
    </citation>
    <scope>NUCLEOTIDE SEQUENCE [LARGE SCALE GENOMIC DNA]</scope>
    <source>
        <strain evidence="2">SL48-SHIP-2</strain>
    </source>
</reference>
<dbReference type="SMART" id="SM00382">
    <property type="entry name" value="AAA"/>
    <property type="match status" value="1"/>
</dbReference>
<comment type="caution">
    <text evidence="2">The sequence shown here is derived from an EMBL/GenBank/DDBJ whole genome shotgun (WGS) entry which is preliminary data.</text>
</comment>
<gene>
    <name evidence="2" type="ORF">FKY71_07360</name>
</gene>
<protein>
    <submittedName>
        <fullName evidence="2">Restriction endonuclease</fullName>
    </submittedName>
</protein>
<dbReference type="AlphaFoldDB" id="A0A540VSE4"/>
<evidence type="ECO:0000313" key="2">
    <source>
        <dbReference type="EMBL" id="TQE99681.1"/>
    </source>
</evidence>
<evidence type="ECO:0000259" key="1">
    <source>
        <dbReference type="SMART" id="SM00382"/>
    </source>
</evidence>
<dbReference type="Proteomes" id="UP000315400">
    <property type="component" value="Unassembled WGS sequence"/>
</dbReference>